<sequence>MNYSQRQINRENKENINRENRENKENKENCTYNLTHRTRQTIPQFSINNFDIGGELGKGKYGRVYVATEKTYGYVVALKILNKEELLKEKLIIPWEREVEIQRNLKHPNILKLFGCFQDEKHIFMILELAQGCLYYYLKQHQRFSERRTSMYIAQISCGLKYIHQNNVIHRDIKPENILFGQTGELKIADFGYATYVPDSSSFKPTALCGTLDYFAPEMLMRIPYNEKVDIWSLGILCYELLVGAPPFESWGYKGTCERIVNDDPILPDFLSPEAKNFILLLLRKDSNLRPSIIEVLNHPWIQKYNTIRPIPILQNMTNRS</sequence>
<evidence type="ECO:0000256" key="8">
    <source>
        <dbReference type="ARBA" id="ARBA00047899"/>
    </source>
</evidence>
<dbReference type="SMART" id="SM00220">
    <property type="entry name" value="S_TKc"/>
    <property type="match status" value="1"/>
</dbReference>
<dbReference type="PROSITE" id="PS00108">
    <property type="entry name" value="PROTEIN_KINASE_ST"/>
    <property type="match status" value="1"/>
</dbReference>
<proteinExistence type="inferred from homology"/>
<evidence type="ECO:0000256" key="2">
    <source>
        <dbReference type="ARBA" id="ARBA00021157"/>
    </source>
</evidence>
<dbReference type="CDD" id="cd14007">
    <property type="entry name" value="STKc_Aurora"/>
    <property type="match status" value="1"/>
</dbReference>
<keyword evidence="6 15" id="KW-0418">Kinase</keyword>
<evidence type="ECO:0000256" key="9">
    <source>
        <dbReference type="ARBA" id="ARBA00048679"/>
    </source>
</evidence>
<reference evidence="18 19" key="1">
    <citation type="submission" date="2018-08" db="EMBL/GenBank/DDBJ databases">
        <title>Genome and evolution of the arbuscular mycorrhizal fungus Diversispora epigaea (formerly Glomus versiforme) and its bacterial endosymbionts.</title>
        <authorList>
            <person name="Sun X."/>
            <person name="Fei Z."/>
            <person name="Harrison M."/>
        </authorList>
    </citation>
    <scope>NUCLEOTIDE SEQUENCE [LARGE SCALE GENOMIC DNA]</scope>
    <source>
        <strain evidence="18 19">IT104</strain>
    </source>
</reference>
<dbReference type="GO" id="GO:0051233">
    <property type="term" value="C:spindle midzone"/>
    <property type="evidence" value="ECO:0007669"/>
    <property type="project" value="UniProtKB-ARBA"/>
</dbReference>
<dbReference type="AlphaFoldDB" id="A0A397IUG7"/>
<accession>A0A397IUG7</accession>
<dbReference type="PROSITE" id="PS50011">
    <property type="entry name" value="PROTEIN_KINASE_DOM"/>
    <property type="match status" value="1"/>
</dbReference>
<dbReference type="GO" id="GO:0005524">
    <property type="term" value="F:ATP binding"/>
    <property type="evidence" value="ECO:0007669"/>
    <property type="project" value="UniProtKB-UniRule"/>
</dbReference>
<protein>
    <recommendedName>
        <fullName evidence="2 15">Aurora kinase</fullName>
        <ecNumber evidence="1 15">2.7.11.1</ecNumber>
    </recommendedName>
</protein>
<feature type="binding site" evidence="11">
    <location>
        <begin position="176"/>
        <end position="177"/>
    </location>
    <ligand>
        <name>ATP</name>
        <dbReference type="ChEBI" id="CHEBI:30616"/>
    </ligand>
</feature>
<feature type="binding site" evidence="11">
    <location>
        <position position="60"/>
    </location>
    <ligand>
        <name>ATP</name>
        <dbReference type="ChEBI" id="CHEBI:30616"/>
    </ligand>
</feature>
<evidence type="ECO:0000256" key="10">
    <source>
        <dbReference type="PIRSR" id="PIRSR630616-1"/>
    </source>
</evidence>
<evidence type="ECO:0000256" key="11">
    <source>
        <dbReference type="PIRSR" id="PIRSR630616-2"/>
    </source>
</evidence>
<dbReference type="EMBL" id="PQFF01000134">
    <property type="protein sequence ID" value="RHZ79655.1"/>
    <property type="molecule type" value="Genomic_DNA"/>
</dbReference>
<dbReference type="GO" id="GO:0090266">
    <property type="term" value="P:regulation of mitotic cell cycle spindle assembly checkpoint"/>
    <property type="evidence" value="ECO:0007669"/>
    <property type="project" value="UniProtKB-ARBA"/>
</dbReference>
<evidence type="ECO:0000256" key="4">
    <source>
        <dbReference type="ARBA" id="ARBA00022679"/>
    </source>
</evidence>
<evidence type="ECO:0000256" key="15">
    <source>
        <dbReference type="RuleBase" id="RU367134"/>
    </source>
</evidence>
<dbReference type="InterPro" id="IPR030616">
    <property type="entry name" value="Aur-like"/>
</dbReference>
<evidence type="ECO:0000259" key="17">
    <source>
        <dbReference type="PROSITE" id="PS50011"/>
    </source>
</evidence>
<dbReference type="FunFam" id="3.30.200.20:FF:000042">
    <property type="entry name" value="Aurora kinase A"/>
    <property type="match status" value="1"/>
</dbReference>
<keyword evidence="7 11" id="KW-0067">ATP-binding</keyword>
<feature type="binding site" evidence="11">
    <location>
        <position position="190"/>
    </location>
    <ligand>
        <name>ATP</name>
        <dbReference type="ChEBI" id="CHEBI:30616"/>
    </ligand>
</feature>
<evidence type="ECO:0000256" key="13">
    <source>
        <dbReference type="PROSITE-ProRule" id="PRU10141"/>
    </source>
</evidence>
<comment type="catalytic activity">
    <reaction evidence="8 15">
        <text>L-threonyl-[protein] + ATP = O-phospho-L-threonyl-[protein] + ADP + H(+)</text>
        <dbReference type="Rhea" id="RHEA:46608"/>
        <dbReference type="Rhea" id="RHEA-COMP:11060"/>
        <dbReference type="Rhea" id="RHEA-COMP:11605"/>
        <dbReference type="ChEBI" id="CHEBI:15378"/>
        <dbReference type="ChEBI" id="CHEBI:30013"/>
        <dbReference type="ChEBI" id="CHEBI:30616"/>
        <dbReference type="ChEBI" id="CHEBI:61977"/>
        <dbReference type="ChEBI" id="CHEBI:456216"/>
        <dbReference type="EC" id="2.7.11.1"/>
    </reaction>
</comment>
<evidence type="ECO:0000313" key="19">
    <source>
        <dbReference type="Proteomes" id="UP000266861"/>
    </source>
</evidence>
<keyword evidence="19" id="KW-1185">Reference proteome</keyword>
<name>A0A397IUG7_9GLOM</name>
<dbReference type="PANTHER" id="PTHR24350">
    <property type="entry name" value="SERINE/THREONINE-PROTEIN KINASE IAL-RELATED"/>
    <property type="match status" value="1"/>
</dbReference>
<evidence type="ECO:0000313" key="18">
    <source>
        <dbReference type="EMBL" id="RHZ79655.1"/>
    </source>
</evidence>
<dbReference type="OrthoDB" id="377346at2759"/>
<dbReference type="GO" id="GO:0045143">
    <property type="term" value="P:homologous chromosome segregation"/>
    <property type="evidence" value="ECO:0007669"/>
    <property type="project" value="UniProtKB-ARBA"/>
</dbReference>
<evidence type="ECO:0000256" key="14">
    <source>
        <dbReference type="RuleBase" id="RU000304"/>
    </source>
</evidence>
<dbReference type="PIRSF" id="PIRSF000654">
    <property type="entry name" value="Integrin-linked_kinase"/>
    <property type="match status" value="1"/>
</dbReference>
<feature type="active site" description="Proton acceptor" evidence="10">
    <location>
        <position position="172"/>
    </location>
</feature>
<dbReference type="SUPFAM" id="SSF56112">
    <property type="entry name" value="Protein kinase-like (PK-like)"/>
    <property type="match status" value="1"/>
</dbReference>
<keyword evidence="4 15" id="KW-0808">Transferase</keyword>
<dbReference type="STRING" id="1348612.A0A397IUG7"/>
<dbReference type="GO" id="GO:0032465">
    <property type="term" value="P:regulation of cytokinesis"/>
    <property type="evidence" value="ECO:0007669"/>
    <property type="project" value="UniProtKB-ARBA"/>
</dbReference>
<dbReference type="EC" id="2.7.11.1" evidence="1 15"/>
<keyword evidence="3 14" id="KW-0723">Serine/threonine-protein kinase</keyword>
<feature type="domain" description="Protein kinase" evidence="17">
    <location>
        <begin position="50"/>
        <end position="302"/>
    </location>
</feature>
<evidence type="ECO:0000256" key="12">
    <source>
        <dbReference type="PIRSR" id="PIRSR630616-3"/>
    </source>
</evidence>
<feature type="compositionally biased region" description="Basic and acidic residues" evidence="16">
    <location>
        <begin position="8"/>
        <end position="28"/>
    </location>
</feature>
<comment type="catalytic activity">
    <reaction evidence="9 15">
        <text>L-seryl-[protein] + ATP = O-phospho-L-seryl-[protein] + ADP + H(+)</text>
        <dbReference type="Rhea" id="RHEA:17989"/>
        <dbReference type="Rhea" id="RHEA-COMP:9863"/>
        <dbReference type="Rhea" id="RHEA-COMP:11604"/>
        <dbReference type="ChEBI" id="CHEBI:15378"/>
        <dbReference type="ChEBI" id="CHEBI:29999"/>
        <dbReference type="ChEBI" id="CHEBI:30616"/>
        <dbReference type="ChEBI" id="CHEBI:83421"/>
        <dbReference type="ChEBI" id="CHEBI:456216"/>
        <dbReference type="EC" id="2.7.11.1"/>
    </reaction>
</comment>
<feature type="binding site" evidence="11 13">
    <location>
        <position position="79"/>
    </location>
    <ligand>
        <name>ATP</name>
        <dbReference type="ChEBI" id="CHEBI:30616"/>
    </ligand>
</feature>
<comment type="caution">
    <text evidence="18">The sequence shown here is derived from an EMBL/GenBank/DDBJ whole genome shotgun (WGS) entry which is preliminary data.</text>
</comment>
<evidence type="ECO:0000256" key="1">
    <source>
        <dbReference type="ARBA" id="ARBA00012513"/>
    </source>
</evidence>
<dbReference type="InterPro" id="IPR008271">
    <property type="entry name" value="Ser/Thr_kinase_AS"/>
</dbReference>
<dbReference type="GO" id="GO:1902115">
    <property type="term" value="P:regulation of organelle assembly"/>
    <property type="evidence" value="ECO:0007669"/>
    <property type="project" value="UniProtKB-ARBA"/>
</dbReference>
<dbReference type="GO" id="GO:0000776">
    <property type="term" value="C:kinetochore"/>
    <property type="evidence" value="ECO:0007669"/>
    <property type="project" value="UniProtKB-ARBA"/>
</dbReference>
<dbReference type="FunFam" id="1.10.510.10:FF:000235">
    <property type="entry name" value="Serine/threonine-protein kinase ark1"/>
    <property type="match status" value="1"/>
</dbReference>
<keyword evidence="5 11" id="KW-0547">Nucleotide-binding</keyword>
<evidence type="ECO:0000256" key="5">
    <source>
        <dbReference type="ARBA" id="ARBA00022741"/>
    </source>
</evidence>
<dbReference type="GO" id="GO:0008608">
    <property type="term" value="P:attachment of spindle microtubules to kinetochore"/>
    <property type="evidence" value="ECO:0007669"/>
    <property type="project" value="UniProtKB-ARBA"/>
</dbReference>
<dbReference type="InterPro" id="IPR000719">
    <property type="entry name" value="Prot_kinase_dom"/>
</dbReference>
<comment type="similarity">
    <text evidence="15">Belongs to the protein kinase superfamily. Ser/Thr protein kinase family. Aurora subfamily.</text>
</comment>
<dbReference type="GO" id="GO:0044779">
    <property type="term" value="P:meiotic spindle checkpoint signaling"/>
    <property type="evidence" value="ECO:0007669"/>
    <property type="project" value="UniProtKB-ARBA"/>
</dbReference>
<evidence type="ECO:0000256" key="7">
    <source>
        <dbReference type="ARBA" id="ARBA00022840"/>
    </source>
</evidence>
<evidence type="ECO:0000256" key="6">
    <source>
        <dbReference type="ARBA" id="ARBA00022777"/>
    </source>
</evidence>
<feature type="binding site" evidence="11">
    <location>
        <begin position="128"/>
        <end position="130"/>
    </location>
    <ligand>
        <name>ATP</name>
        <dbReference type="ChEBI" id="CHEBI:30616"/>
    </ligand>
</feature>
<evidence type="ECO:0000256" key="16">
    <source>
        <dbReference type="SAM" id="MobiDB-lite"/>
    </source>
</evidence>
<dbReference type="GO" id="GO:0072479">
    <property type="term" value="P:response to mitotic cell cycle spindle assembly checkpoint signaling"/>
    <property type="evidence" value="ECO:0007669"/>
    <property type="project" value="UniProtKB-ARBA"/>
</dbReference>
<organism evidence="18 19">
    <name type="scientific">Diversispora epigaea</name>
    <dbReference type="NCBI Taxonomy" id="1348612"/>
    <lineage>
        <taxon>Eukaryota</taxon>
        <taxon>Fungi</taxon>
        <taxon>Fungi incertae sedis</taxon>
        <taxon>Mucoromycota</taxon>
        <taxon>Glomeromycotina</taxon>
        <taxon>Glomeromycetes</taxon>
        <taxon>Diversisporales</taxon>
        <taxon>Diversisporaceae</taxon>
        <taxon>Diversispora</taxon>
    </lineage>
</organism>
<feature type="cross-link" description="Glycyl lysine isopeptide (Lys-Gly) (interchain with G-Cter in SUMO2)" evidence="12">
    <location>
        <position position="174"/>
    </location>
</feature>
<gene>
    <name evidence="18" type="ORF">Glove_143g18</name>
</gene>
<feature type="region of interest" description="Disordered" evidence="16">
    <location>
        <begin position="1"/>
        <end position="28"/>
    </location>
</feature>
<dbReference type="GO" id="GO:0004674">
    <property type="term" value="F:protein serine/threonine kinase activity"/>
    <property type="evidence" value="ECO:0007669"/>
    <property type="project" value="UniProtKB-KW"/>
</dbReference>
<dbReference type="InterPro" id="IPR017441">
    <property type="entry name" value="Protein_kinase_ATP_BS"/>
</dbReference>
<dbReference type="Pfam" id="PF00069">
    <property type="entry name" value="Pkinase"/>
    <property type="match status" value="1"/>
</dbReference>
<dbReference type="Proteomes" id="UP000266861">
    <property type="component" value="Unassembled WGS sequence"/>
</dbReference>
<dbReference type="Gene3D" id="1.10.510.10">
    <property type="entry name" value="Transferase(Phosphotransferase) domain 1"/>
    <property type="match status" value="1"/>
</dbReference>
<evidence type="ECO:0000256" key="3">
    <source>
        <dbReference type="ARBA" id="ARBA00022527"/>
    </source>
</evidence>
<dbReference type="InterPro" id="IPR011009">
    <property type="entry name" value="Kinase-like_dom_sf"/>
</dbReference>
<dbReference type="GO" id="GO:0032133">
    <property type="term" value="C:chromosome passenger complex"/>
    <property type="evidence" value="ECO:0007669"/>
    <property type="project" value="UniProtKB-ARBA"/>
</dbReference>
<dbReference type="PROSITE" id="PS00107">
    <property type="entry name" value="PROTEIN_KINASE_ATP"/>
    <property type="match status" value="1"/>
</dbReference>